<dbReference type="InterPro" id="IPR036412">
    <property type="entry name" value="HAD-like_sf"/>
</dbReference>
<dbReference type="Gene3D" id="3.40.50.1000">
    <property type="entry name" value="HAD superfamily/HAD-like"/>
    <property type="match status" value="1"/>
</dbReference>
<evidence type="ECO:0000256" key="1">
    <source>
        <dbReference type="ARBA" id="ARBA00004141"/>
    </source>
</evidence>
<evidence type="ECO:0000256" key="2">
    <source>
        <dbReference type="ARBA" id="ARBA00022723"/>
    </source>
</evidence>
<sequence>MSPAQKASLVQEFQKLDYFVGMCGDGANDCGALKAAHAGVSLSEQEASVASPFTSQTPNIQCVPELLRQGRAALVTSFCMFKYMALYSTVQYIGVLLLYW</sequence>
<comment type="caution">
    <text evidence="7">The sequence shown here is derived from an EMBL/GenBank/DDBJ whole genome shotgun (WGS) entry which is preliminary data.</text>
</comment>
<reference evidence="7 8" key="1">
    <citation type="journal article" date="2022" name="Gigascience">
        <title>A chromosome-level genome assembly and annotation of the desert horned lizard, Phrynosoma platyrhinos, provides insight into chromosomal rearrangements among reptiles.</title>
        <authorList>
            <person name="Koochekian N."/>
            <person name="Ascanio A."/>
            <person name="Farleigh K."/>
            <person name="Card D.C."/>
            <person name="Schield D.R."/>
            <person name="Castoe T.A."/>
            <person name="Jezkova T."/>
        </authorList>
    </citation>
    <scope>NUCLEOTIDE SEQUENCE [LARGE SCALE GENOMIC DNA]</scope>
    <source>
        <strain evidence="7">NK-2021</strain>
    </source>
</reference>
<dbReference type="Proteomes" id="UP000826234">
    <property type="component" value="Unassembled WGS sequence"/>
</dbReference>
<comment type="subcellular location">
    <subcellularLocation>
        <location evidence="1">Membrane</location>
        <topology evidence="1">Multi-pass membrane protein</topology>
    </subcellularLocation>
</comment>
<evidence type="ECO:0000256" key="5">
    <source>
        <dbReference type="ARBA" id="ARBA00022842"/>
    </source>
</evidence>
<keyword evidence="6" id="KW-1278">Translocase</keyword>
<feature type="non-terminal residue" evidence="7">
    <location>
        <position position="100"/>
    </location>
</feature>
<evidence type="ECO:0000313" key="8">
    <source>
        <dbReference type="Proteomes" id="UP000826234"/>
    </source>
</evidence>
<evidence type="ECO:0000256" key="4">
    <source>
        <dbReference type="ARBA" id="ARBA00022840"/>
    </source>
</evidence>
<protein>
    <submittedName>
        <fullName evidence="7">Uncharacterized protein</fullName>
    </submittedName>
</protein>
<keyword evidence="3" id="KW-0547">Nucleotide-binding</keyword>
<dbReference type="InterPro" id="IPR023214">
    <property type="entry name" value="HAD_sf"/>
</dbReference>
<keyword evidence="8" id="KW-1185">Reference proteome</keyword>
<name>A0ABQ7TMT2_PHRPL</name>
<dbReference type="PANTHER" id="PTHR45630">
    <property type="entry name" value="CATION-TRANSPORTING ATPASE-RELATED"/>
    <property type="match status" value="1"/>
</dbReference>
<dbReference type="EMBL" id="JAIPUX010000439">
    <property type="protein sequence ID" value="KAH0630716.1"/>
    <property type="molecule type" value="Genomic_DNA"/>
</dbReference>
<keyword evidence="5" id="KW-0460">Magnesium</keyword>
<evidence type="ECO:0000313" key="7">
    <source>
        <dbReference type="EMBL" id="KAH0630716.1"/>
    </source>
</evidence>
<dbReference type="NCBIfam" id="TIGR01494">
    <property type="entry name" value="ATPase_P-type"/>
    <property type="match status" value="1"/>
</dbReference>
<proteinExistence type="predicted"/>
<keyword evidence="2" id="KW-0479">Metal-binding</keyword>
<dbReference type="SUPFAM" id="SSF56784">
    <property type="entry name" value="HAD-like"/>
    <property type="match status" value="1"/>
</dbReference>
<keyword evidence="4" id="KW-0067">ATP-binding</keyword>
<accession>A0ABQ7TMT2</accession>
<dbReference type="InterPro" id="IPR001757">
    <property type="entry name" value="P_typ_ATPase"/>
</dbReference>
<evidence type="ECO:0000256" key="6">
    <source>
        <dbReference type="ARBA" id="ARBA00022967"/>
    </source>
</evidence>
<gene>
    <name evidence="7" type="ORF">JD844_014012</name>
</gene>
<organism evidence="7 8">
    <name type="scientific">Phrynosoma platyrhinos</name>
    <name type="common">Desert horned lizard</name>
    <dbReference type="NCBI Taxonomy" id="52577"/>
    <lineage>
        <taxon>Eukaryota</taxon>
        <taxon>Metazoa</taxon>
        <taxon>Chordata</taxon>
        <taxon>Craniata</taxon>
        <taxon>Vertebrata</taxon>
        <taxon>Euteleostomi</taxon>
        <taxon>Lepidosauria</taxon>
        <taxon>Squamata</taxon>
        <taxon>Bifurcata</taxon>
        <taxon>Unidentata</taxon>
        <taxon>Episquamata</taxon>
        <taxon>Toxicofera</taxon>
        <taxon>Iguania</taxon>
        <taxon>Phrynosomatidae</taxon>
        <taxon>Phrynosomatinae</taxon>
        <taxon>Phrynosoma</taxon>
    </lineage>
</organism>
<dbReference type="InterPro" id="IPR006544">
    <property type="entry name" value="P-type_TPase_V"/>
</dbReference>
<evidence type="ECO:0000256" key="3">
    <source>
        <dbReference type="ARBA" id="ARBA00022741"/>
    </source>
</evidence>
<dbReference type="PANTHER" id="PTHR45630:SF1">
    <property type="entry name" value="CATION-TRANSPORTING ATPASE 13A4-RELATED"/>
    <property type="match status" value="1"/>
</dbReference>